<dbReference type="EMBL" id="BGPR01003221">
    <property type="protein sequence ID" value="GBM85292.1"/>
    <property type="molecule type" value="Genomic_DNA"/>
</dbReference>
<evidence type="ECO:0000256" key="4">
    <source>
        <dbReference type="SAM" id="Coils"/>
    </source>
</evidence>
<dbReference type="Gene3D" id="3.30.40.10">
    <property type="entry name" value="Zinc/RING finger domain, C3HC4 (zinc finger)"/>
    <property type="match status" value="1"/>
</dbReference>
<accession>A0A4Y2J7P8</accession>
<gene>
    <name evidence="7" type="ORF">AVEN_231112_1</name>
</gene>
<dbReference type="PANTHER" id="PTHR46569:SF1">
    <property type="entry name" value="E3 UBIQUITIN-PROTEIN LIGASE RFWD3-RELATED"/>
    <property type="match status" value="1"/>
</dbReference>
<dbReference type="SMART" id="SM00184">
    <property type="entry name" value="RING"/>
    <property type="match status" value="1"/>
</dbReference>
<dbReference type="InterPro" id="IPR001841">
    <property type="entry name" value="Znf_RING"/>
</dbReference>
<dbReference type="InterPro" id="IPR013083">
    <property type="entry name" value="Znf_RING/FYVE/PHD"/>
</dbReference>
<dbReference type="AlphaFoldDB" id="A0A4Y2J7P8"/>
<evidence type="ECO:0000256" key="2">
    <source>
        <dbReference type="ARBA" id="ARBA00022833"/>
    </source>
</evidence>
<keyword evidence="1 3" id="KW-0479">Metal-binding</keyword>
<evidence type="ECO:0000313" key="7">
    <source>
        <dbReference type="EMBL" id="GBM85292.1"/>
    </source>
</evidence>
<reference evidence="7 8" key="1">
    <citation type="journal article" date="2019" name="Sci. Rep.">
        <title>Orb-weaving spider Araneus ventricosus genome elucidates the spidroin gene catalogue.</title>
        <authorList>
            <person name="Kono N."/>
            <person name="Nakamura H."/>
            <person name="Ohtoshi R."/>
            <person name="Moran D.A.P."/>
            <person name="Shinohara A."/>
            <person name="Yoshida Y."/>
            <person name="Fujiwara M."/>
            <person name="Mori M."/>
            <person name="Tomita M."/>
            <person name="Arakawa K."/>
        </authorList>
    </citation>
    <scope>NUCLEOTIDE SEQUENCE [LARGE SCALE GENOMIC DNA]</scope>
</reference>
<dbReference type="SUPFAM" id="SSF57850">
    <property type="entry name" value="RING/U-box"/>
    <property type="match status" value="1"/>
</dbReference>
<feature type="region of interest" description="Disordered" evidence="5">
    <location>
        <begin position="311"/>
        <end position="337"/>
    </location>
</feature>
<dbReference type="Pfam" id="PF13639">
    <property type="entry name" value="zf-RING_2"/>
    <property type="match status" value="1"/>
</dbReference>
<evidence type="ECO:0000259" key="6">
    <source>
        <dbReference type="PROSITE" id="PS50089"/>
    </source>
</evidence>
<dbReference type="PROSITE" id="PS50089">
    <property type="entry name" value="ZF_RING_2"/>
    <property type="match status" value="1"/>
</dbReference>
<evidence type="ECO:0000256" key="3">
    <source>
        <dbReference type="PROSITE-ProRule" id="PRU00175"/>
    </source>
</evidence>
<dbReference type="OrthoDB" id="1714475at2759"/>
<dbReference type="GO" id="GO:0016567">
    <property type="term" value="P:protein ubiquitination"/>
    <property type="evidence" value="ECO:0007669"/>
    <property type="project" value="TreeGrafter"/>
</dbReference>
<proteinExistence type="predicted"/>
<dbReference type="PANTHER" id="PTHR46569">
    <property type="entry name" value="E3 UBIQUITIN-PROTEIN LIGASE TRAIP"/>
    <property type="match status" value="1"/>
</dbReference>
<protein>
    <recommendedName>
        <fullName evidence="6">RING-type domain-containing protein</fullName>
    </recommendedName>
</protein>
<organism evidence="7 8">
    <name type="scientific">Araneus ventricosus</name>
    <name type="common">Orbweaver spider</name>
    <name type="synonym">Epeira ventricosa</name>
    <dbReference type="NCBI Taxonomy" id="182803"/>
    <lineage>
        <taxon>Eukaryota</taxon>
        <taxon>Metazoa</taxon>
        <taxon>Ecdysozoa</taxon>
        <taxon>Arthropoda</taxon>
        <taxon>Chelicerata</taxon>
        <taxon>Arachnida</taxon>
        <taxon>Araneae</taxon>
        <taxon>Araneomorphae</taxon>
        <taxon>Entelegynae</taxon>
        <taxon>Araneoidea</taxon>
        <taxon>Araneidae</taxon>
        <taxon>Araneus</taxon>
    </lineage>
</organism>
<feature type="coiled-coil region" evidence="4">
    <location>
        <begin position="71"/>
        <end position="126"/>
    </location>
</feature>
<dbReference type="Proteomes" id="UP000499080">
    <property type="component" value="Unassembled WGS sequence"/>
</dbReference>
<sequence>MPSGCVICRDLFDAAVGIVTTKCGHLFHNICIDRWLARSYTCPECRSNVSENSLTKLFFHDISGNNVERSLDTLKEQLRAKDLEIVKLDKAIAAFLTVCAETERGIEKLLEVETELQNDVSAIEREVQNISPMKAKHQMLLQLNNNLQSELEHMNNFKTIVEGYSNHAKKILTDMQVHASCEEGKVAIRRIATYCSIIKREIVHSKEEEAQLRNEITQLKHQIGIFHADRKEKIRRPEQHFNNFSMNSSSQSASSGSSPTLNISSNRSSQSSNLAGSTLAYCPSGENHVTPMTFDFPKKKGQKFDTCSAKSSAQVSEPHVSRQATSALHARRGSENEDAVSRIRYRLRDRARVVKRKLSM</sequence>
<feature type="region of interest" description="Disordered" evidence="5">
    <location>
        <begin position="242"/>
        <end position="275"/>
    </location>
</feature>
<keyword evidence="8" id="KW-1185">Reference proteome</keyword>
<feature type="domain" description="RING-type" evidence="6">
    <location>
        <begin position="5"/>
        <end position="46"/>
    </location>
</feature>
<dbReference type="GO" id="GO:0061630">
    <property type="term" value="F:ubiquitin protein ligase activity"/>
    <property type="evidence" value="ECO:0007669"/>
    <property type="project" value="TreeGrafter"/>
</dbReference>
<dbReference type="GO" id="GO:0008270">
    <property type="term" value="F:zinc ion binding"/>
    <property type="evidence" value="ECO:0007669"/>
    <property type="project" value="UniProtKB-KW"/>
</dbReference>
<keyword evidence="2" id="KW-0862">Zinc</keyword>
<keyword evidence="1 3" id="KW-0863">Zinc-finger</keyword>
<dbReference type="GO" id="GO:0031297">
    <property type="term" value="P:replication fork processing"/>
    <property type="evidence" value="ECO:0007669"/>
    <property type="project" value="TreeGrafter"/>
</dbReference>
<dbReference type="GO" id="GO:0090734">
    <property type="term" value="C:site of DNA damage"/>
    <property type="evidence" value="ECO:0007669"/>
    <property type="project" value="TreeGrafter"/>
</dbReference>
<evidence type="ECO:0000256" key="5">
    <source>
        <dbReference type="SAM" id="MobiDB-lite"/>
    </source>
</evidence>
<name>A0A4Y2J7P8_ARAVE</name>
<evidence type="ECO:0000256" key="1">
    <source>
        <dbReference type="ARBA" id="ARBA00022771"/>
    </source>
</evidence>
<keyword evidence="4" id="KW-0175">Coiled coil</keyword>
<comment type="caution">
    <text evidence="7">The sequence shown here is derived from an EMBL/GenBank/DDBJ whole genome shotgun (WGS) entry which is preliminary data.</text>
</comment>
<dbReference type="InterPro" id="IPR052639">
    <property type="entry name" value="TRAIP_ubiq-protein_ligase"/>
</dbReference>
<evidence type="ECO:0000313" key="8">
    <source>
        <dbReference type="Proteomes" id="UP000499080"/>
    </source>
</evidence>
<feature type="compositionally biased region" description="Low complexity" evidence="5">
    <location>
        <begin position="245"/>
        <end position="275"/>
    </location>
</feature>
<dbReference type="GO" id="GO:0005634">
    <property type="term" value="C:nucleus"/>
    <property type="evidence" value="ECO:0007669"/>
    <property type="project" value="TreeGrafter"/>
</dbReference>